<dbReference type="EMBL" id="JAWDEY010000012">
    <property type="protein sequence ID" value="KAK6589501.1"/>
    <property type="molecule type" value="Genomic_DNA"/>
</dbReference>
<feature type="transmembrane region" description="Helical" evidence="1">
    <location>
        <begin position="534"/>
        <end position="557"/>
    </location>
</feature>
<evidence type="ECO:0000313" key="2">
    <source>
        <dbReference type="EMBL" id="KAK6589501.1"/>
    </source>
</evidence>
<evidence type="ECO:0000256" key="1">
    <source>
        <dbReference type="SAM" id="Phobius"/>
    </source>
</evidence>
<accession>A0AAV9Y3F3</accession>
<keyword evidence="1" id="KW-0472">Membrane</keyword>
<feature type="transmembrane region" description="Helical" evidence="1">
    <location>
        <begin position="136"/>
        <end position="155"/>
    </location>
</feature>
<gene>
    <name evidence="2" type="ORF">RS030_203183</name>
</gene>
<dbReference type="AlphaFoldDB" id="A0AAV9Y3F3"/>
<organism evidence="2 3">
    <name type="scientific">Cryptosporidium xiaoi</name>
    <dbReference type="NCBI Taxonomy" id="659607"/>
    <lineage>
        <taxon>Eukaryota</taxon>
        <taxon>Sar</taxon>
        <taxon>Alveolata</taxon>
        <taxon>Apicomplexa</taxon>
        <taxon>Conoidasida</taxon>
        <taxon>Coccidia</taxon>
        <taxon>Eucoccidiorida</taxon>
        <taxon>Eimeriorina</taxon>
        <taxon>Cryptosporidiidae</taxon>
        <taxon>Cryptosporidium</taxon>
    </lineage>
</organism>
<feature type="transmembrane region" description="Helical" evidence="1">
    <location>
        <begin position="161"/>
        <end position="183"/>
    </location>
</feature>
<feature type="transmembrane region" description="Helical" evidence="1">
    <location>
        <begin position="217"/>
        <end position="242"/>
    </location>
</feature>
<comment type="caution">
    <text evidence="2">The sequence shown here is derived from an EMBL/GenBank/DDBJ whole genome shotgun (WGS) entry which is preliminary data.</text>
</comment>
<sequence>MSKEKVDLIRMEIISQNSQGICLTIKNKLIFTKKWIYYIIYLIYCWISRLCKRKKKNEVLIYKSYVYGQLLSVISAGVWWGFFGTTVILLMDSEIVSGISRLIFNLIFIVMSPISGTLTLIFGMKNILVYANTTRIFIWCTFCPLLYYIGIVYKYSKMADIIGLPLFYILIGFDAILVSLVNINDLDCGGLGIISYENEFEITDIQKSQIIYTYLNLFDLTFIIINPSISTLIFFILCWYYRHIVLKNNTFNNISNNDNSVNNNGIEIPILIILTLFQLLTFLSIIFYRFGIPSKKNNFNICNSSGLDSNTSEFEVRTNSDNYDNVDVNNDVYRSFKMNIDLINSTELGNYFSNSEDSILNENVKHDIGESQDIDDDGNDDDDYDYDYNVDEIDSINEYCNNDYENLDNDIKSNDDMSILPNQKSCVYNLLKKKFCKKNKRLKLRDKLTFTLIKNIVLNSIQDIYEMKYSRIQLFRAISLGFETGMEDAMMTCIIPLFIIHLSKKLTIFDNFIIDNKTIKLFSGLYDQNIKKTYLASISLLIVSFVFSIGKLSNLILKLIYKKYLFINHKFNINTSRNNVNISNNNNSINITGNLEINTPYEYEYSNNERNDFNVNNTFGINSYLLYNISSNIINSPDSNYLNELIIKRIKKLFIYTLIANLSVIILPITLTFFNYFLTLKNSNNLIQVISKFDINQSSLNYY</sequence>
<protein>
    <submittedName>
        <fullName evidence="2">Membrane protein</fullName>
    </submittedName>
</protein>
<feature type="transmembrane region" description="Helical" evidence="1">
    <location>
        <begin position="268"/>
        <end position="288"/>
    </location>
</feature>
<feature type="transmembrane region" description="Helical" evidence="1">
    <location>
        <begin position="35"/>
        <end position="52"/>
    </location>
</feature>
<reference evidence="2 3" key="1">
    <citation type="submission" date="2023-10" db="EMBL/GenBank/DDBJ databases">
        <title>Comparative genomics analysis reveals potential genetic determinants of host preference in Cryptosporidium xiaoi.</title>
        <authorList>
            <person name="Xiao L."/>
            <person name="Li J."/>
        </authorList>
    </citation>
    <scope>NUCLEOTIDE SEQUENCE [LARGE SCALE GENOMIC DNA]</scope>
    <source>
        <strain evidence="2 3">52996</strain>
    </source>
</reference>
<feature type="transmembrane region" description="Helical" evidence="1">
    <location>
        <begin position="477"/>
        <end position="500"/>
    </location>
</feature>
<name>A0AAV9Y3F3_9CRYT</name>
<keyword evidence="1" id="KW-0812">Transmembrane</keyword>
<proteinExistence type="predicted"/>
<feature type="transmembrane region" description="Helical" evidence="1">
    <location>
        <begin position="102"/>
        <end position="124"/>
    </location>
</feature>
<feature type="transmembrane region" description="Helical" evidence="1">
    <location>
        <begin position="64"/>
        <end position="82"/>
    </location>
</feature>
<keyword evidence="3" id="KW-1185">Reference proteome</keyword>
<evidence type="ECO:0000313" key="3">
    <source>
        <dbReference type="Proteomes" id="UP001311799"/>
    </source>
</evidence>
<keyword evidence="1" id="KW-1133">Transmembrane helix</keyword>
<feature type="transmembrane region" description="Helical" evidence="1">
    <location>
        <begin position="653"/>
        <end position="678"/>
    </location>
</feature>
<dbReference type="Proteomes" id="UP001311799">
    <property type="component" value="Unassembled WGS sequence"/>
</dbReference>